<feature type="transmembrane region" description="Helical" evidence="1">
    <location>
        <begin position="20"/>
        <end position="43"/>
    </location>
</feature>
<keyword evidence="1" id="KW-1133">Transmembrane helix</keyword>
<dbReference type="InterPro" id="IPR007652">
    <property type="entry name" value="A1-4-GlycosylTfrase_dom"/>
</dbReference>
<evidence type="ECO:0000313" key="3">
    <source>
        <dbReference type="EMBL" id="PKA60413.1"/>
    </source>
</evidence>
<evidence type="ECO:0000256" key="1">
    <source>
        <dbReference type="SAM" id="Phobius"/>
    </source>
</evidence>
<keyword evidence="3" id="KW-0808">Transferase</keyword>
<keyword evidence="1" id="KW-0472">Membrane</keyword>
<reference evidence="3 4" key="1">
    <citation type="journal article" date="2017" name="Nature">
        <title>The Apostasia genome and the evolution of orchids.</title>
        <authorList>
            <person name="Zhang G.Q."/>
            <person name="Liu K.W."/>
            <person name="Li Z."/>
            <person name="Lohaus R."/>
            <person name="Hsiao Y.Y."/>
            <person name="Niu S.C."/>
            <person name="Wang J.Y."/>
            <person name="Lin Y.C."/>
            <person name="Xu Q."/>
            <person name="Chen L.J."/>
            <person name="Yoshida K."/>
            <person name="Fujiwara S."/>
            <person name="Wang Z.W."/>
            <person name="Zhang Y.Q."/>
            <person name="Mitsuda N."/>
            <person name="Wang M."/>
            <person name="Liu G.H."/>
            <person name="Pecoraro L."/>
            <person name="Huang H.X."/>
            <person name="Xiao X.J."/>
            <person name="Lin M."/>
            <person name="Wu X.Y."/>
            <person name="Wu W.L."/>
            <person name="Chen Y.Y."/>
            <person name="Chang S.B."/>
            <person name="Sakamoto S."/>
            <person name="Ohme-Takagi M."/>
            <person name="Yagi M."/>
            <person name="Zeng S.J."/>
            <person name="Shen C.Y."/>
            <person name="Yeh C.M."/>
            <person name="Luo Y.B."/>
            <person name="Tsai W.C."/>
            <person name="Van de Peer Y."/>
            <person name="Liu Z.J."/>
        </authorList>
    </citation>
    <scope>NUCLEOTIDE SEQUENCE [LARGE SCALE GENOMIC DNA]</scope>
    <source>
        <strain evidence="4">cv. Shenzhen</strain>
        <tissue evidence="3">Stem</tissue>
    </source>
</reference>
<name>A0A2I0AXZ1_9ASPA</name>
<dbReference type="PANTHER" id="PTHR46781">
    <property type="entry name" value="ALPHA 1,4-GLYCOSYLTRANSFERASE FAMILY PROTEIN"/>
    <property type="match status" value="1"/>
</dbReference>
<dbReference type="InterPro" id="IPR029044">
    <property type="entry name" value="Nucleotide-diphossugar_trans"/>
</dbReference>
<dbReference type="GO" id="GO:0016757">
    <property type="term" value="F:glycosyltransferase activity"/>
    <property type="evidence" value="ECO:0007669"/>
    <property type="project" value="UniProtKB-KW"/>
</dbReference>
<dbReference type="AlphaFoldDB" id="A0A2I0AXZ1"/>
<keyword evidence="3" id="KW-0328">Glycosyltransferase</keyword>
<dbReference type="EMBL" id="KZ451939">
    <property type="protein sequence ID" value="PKA60413.1"/>
    <property type="molecule type" value="Genomic_DNA"/>
</dbReference>
<organism evidence="3 4">
    <name type="scientific">Apostasia shenzhenica</name>
    <dbReference type="NCBI Taxonomy" id="1088818"/>
    <lineage>
        <taxon>Eukaryota</taxon>
        <taxon>Viridiplantae</taxon>
        <taxon>Streptophyta</taxon>
        <taxon>Embryophyta</taxon>
        <taxon>Tracheophyta</taxon>
        <taxon>Spermatophyta</taxon>
        <taxon>Magnoliopsida</taxon>
        <taxon>Liliopsida</taxon>
        <taxon>Asparagales</taxon>
        <taxon>Orchidaceae</taxon>
        <taxon>Apostasioideae</taxon>
        <taxon>Apostasia</taxon>
    </lineage>
</organism>
<dbReference type="Proteomes" id="UP000236161">
    <property type="component" value="Unassembled WGS sequence"/>
</dbReference>
<dbReference type="Gene3D" id="3.90.550.20">
    <property type="match status" value="1"/>
</dbReference>
<keyword evidence="1" id="KW-0812">Transmembrane</keyword>
<dbReference type="Pfam" id="PF04488">
    <property type="entry name" value="Gly_transf_sug"/>
    <property type="match status" value="1"/>
</dbReference>
<dbReference type="InterPro" id="IPR044789">
    <property type="entry name" value="Put_A1-4-GlycosylTfrase_plant"/>
</dbReference>
<dbReference type="SUPFAM" id="SSF53448">
    <property type="entry name" value="Nucleotide-diphospho-sugar transferases"/>
    <property type="match status" value="1"/>
</dbReference>
<dbReference type="STRING" id="1088818.A0A2I0AXZ1"/>
<proteinExistence type="predicted"/>
<dbReference type="OrthoDB" id="409543at2759"/>
<feature type="domain" description="Alpha 1,4-glycosyltransferase" evidence="2">
    <location>
        <begin position="286"/>
        <end position="409"/>
    </location>
</feature>
<sequence>MAAFSFSPQSHPRPRSPLPVFLFVPPSLLLLIPLLFGSLYLCFYHSSLSSPKPTKAFRELIAISSSVLAQKANRPLQLSFSTPRSSSTSPLPRLSKRLRRTDPWFNLLLPTARSRSFSGRAAKFFSGHSCKPRFFMTWISLSELFGNRELFAIESLFKSHPKSCLLIVSNTMDSANGDQLLLPFRRRGFLVSAMWPDFPFLLKRTPAASWFDNLRRGAVHPGVYPLGQNLSNLLRLAVLYKYGGVYLDTDVLVMKSFSGLQNAIGAQSVDPVTGNWSRLNNAVMVFDEMHPLVHEFIQEFALTFDGNKWGHNGPYLVSRVVTRVTGRMGFQFNVLPPEAFYPANWTMIKPLFRRRRGGMDSKWASEKLECIRRRSFAVHLWNRESREMEIGEGSVIGRIMADRCLFCSSSSMAEASSSQLD</sequence>
<evidence type="ECO:0000313" key="4">
    <source>
        <dbReference type="Proteomes" id="UP000236161"/>
    </source>
</evidence>
<dbReference type="InterPro" id="IPR007577">
    <property type="entry name" value="GlycoTrfase_DXD_sugar-bd_CS"/>
</dbReference>
<gene>
    <name evidence="3" type="ORF">AXF42_Ash008473</name>
</gene>
<accession>A0A2I0AXZ1</accession>
<protein>
    <recommendedName>
        <fullName evidence="2">Alpha 1,4-glycosyltransferase domain-containing protein</fullName>
    </recommendedName>
</protein>
<dbReference type="PANTHER" id="PTHR46781:SF5">
    <property type="entry name" value="ALPHA 1,4-GLYCOSYLTRANSFERASE FAMILY PROTEIN"/>
    <property type="match status" value="1"/>
</dbReference>
<dbReference type="Pfam" id="PF04572">
    <property type="entry name" value="Gb3_synth"/>
    <property type="match status" value="1"/>
</dbReference>
<keyword evidence="4" id="KW-1185">Reference proteome</keyword>
<evidence type="ECO:0000259" key="2">
    <source>
        <dbReference type="Pfam" id="PF04572"/>
    </source>
</evidence>